<accession>A0A0C2X6D9</accession>
<keyword evidence="3" id="KW-1185">Reference proteome</keyword>
<dbReference type="Proteomes" id="UP000054097">
    <property type="component" value="Unassembled WGS sequence"/>
</dbReference>
<dbReference type="OrthoDB" id="3251353at2759"/>
<feature type="compositionally biased region" description="Basic residues" evidence="1">
    <location>
        <begin position="180"/>
        <end position="195"/>
    </location>
</feature>
<protein>
    <submittedName>
        <fullName evidence="2">Uncharacterized protein</fullName>
    </submittedName>
</protein>
<dbReference type="HOGENOM" id="CLU_1294866_0_0_1"/>
<sequence>METANTTINEAISFKHRRIGRCASPPVWGCYELEVNDSDSDSMSQSQSGDEHDDDEAISVIVSSELDPVNIPLPPSPIPILIHVDADLEGANAAAVVTSLSDSLPADAGSQAQQDSDDRLQPESSQEQQQDENCTDCSKPKLDKGKGREVVSPVPQDSSPQTPTSSSDQQCTPQTPSSRLSRRAQRQQRAQHRTPKYQPILTIRSSHGWIWNQDLFVPHYMKDRYISFPPEQSEGHGVEYDCVGITLTAEDLSQVLPP</sequence>
<organism evidence="2 3">
    <name type="scientific">Serendipita vermifera MAFF 305830</name>
    <dbReference type="NCBI Taxonomy" id="933852"/>
    <lineage>
        <taxon>Eukaryota</taxon>
        <taxon>Fungi</taxon>
        <taxon>Dikarya</taxon>
        <taxon>Basidiomycota</taxon>
        <taxon>Agaricomycotina</taxon>
        <taxon>Agaricomycetes</taxon>
        <taxon>Sebacinales</taxon>
        <taxon>Serendipitaceae</taxon>
        <taxon>Serendipita</taxon>
    </lineage>
</organism>
<proteinExistence type="predicted"/>
<name>A0A0C2X6D9_SERVB</name>
<reference evidence="3" key="2">
    <citation type="submission" date="2015-01" db="EMBL/GenBank/DDBJ databases">
        <title>Evolutionary Origins and Diversification of the Mycorrhizal Mutualists.</title>
        <authorList>
            <consortium name="DOE Joint Genome Institute"/>
            <consortium name="Mycorrhizal Genomics Consortium"/>
            <person name="Kohler A."/>
            <person name="Kuo A."/>
            <person name="Nagy L.G."/>
            <person name="Floudas D."/>
            <person name="Copeland A."/>
            <person name="Barry K.W."/>
            <person name="Cichocki N."/>
            <person name="Veneault-Fourrey C."/>
            <person name="LaButti K."/>
            <person name="Lindquist E.A."/>
            <person name="Lipzen A."/>
            <person name="Lundell T."/>
            <person name="Morin E."/>
            <person name="Murat C."/>
            <person name="Riley R."/>
            <person name="Ohm R."/>
            <person name="Sun H."/>
            <person name="Tunlid A."/>
            <person name="Henrissat B."/>
            <person name="Grigoriev I.V."/>
            <person name="Hibbett D.S."/>
            <person name="Martin F."/>
        </authorList>
    </citation>
    <scope>NUCLEOTIDE SEQUENCE [LARGE SCALE GENOMIC DNA]</scope>
    <source>
        <strain evidence="3">MAFF 305830</strain>
    </source>
</reference>
<dbReference type="STRING" id="933852.A0A0C2X6D9"/>
<evidence type="ECO:0000313" key="2">
    <source>
        <dbReference type="EMBL" id="KIM33623.1"/>
    </source>
</evidence>
<reference evidence="2 3" key="1">
    <citation type="submission" date="2014-04" db="EMBL/GenBank/DDBJ databases">
        <authorList>
            <consortium name="DOE Joint Genome Institute"/>
            <person name="Kuo A."/>
            <person name="Zuccaro A."/>
            <person name="Kohler A."/>
            <person name="Nagy L.G."/>
            <person name="Floudas D."/>
            <person name="Copeland A."/>
            <person name="Barry K.W."/>
            <person name="Cichocki N."/>
            <person name="Veneault-Fourrey C."/>
            <person name="LaButti K."/>
            <person name="Lindquist E.A."/>
            <person name="Lipzen A."/>
            <person name="Lundell T."/>
            <person name="Morin E."/>
            <person name="Murat C."/>
            <person name="Sun H."/>
            <person name="Tunlid A."/>
            <person name="Henrissat B."/>
            <person name="Grigoriev I.V."/>
            <person name="Hibbett D.S."/>
            <person name="Martin F."/>
            <person name="Nordberg H.P."/>
            <person name="Cantor M.N."/>
            <person name="Hua S.X."/>
        </authorList>
    </citation>
    <scope>NUCLEOTIDE SEQUENCE [LARGE SCALE GENOMIC DNA]</scope>
    <source>
        <strain evidence="2 3">MAFF 305830</strain>
    </source>
</reference>
<dbReference type="EMBL" id="KN824278">
    <property type="protein sequence ID" value="KIM33623.1"/>
    <property type="molecule type" value="Genomic_DNA"/>
</dbReference>
<feature type="compositionally biased region" description="Basic and acidic residues" evidence="1">
    <location>
        <begin position="138"/>
        <end position="149"/>
    </location>
</feature>
<dbReference type="AlphaFoldDB" id="A0A0C2X6D9"/>
<feature type="region of interest" description="Disordered" evidence="1">
    <location>
        <begin position="37"/>
        <end position="56"/>
    </location>
</feature>
<feature type="compositionally biased region" description="Low complexity" evidence="1">
    <location>
        <begin position="150"/>
        <end position="178"/>
    </location>
</feature>
<evidence type="ECO:0000313" key="3">
    <source>
        <dbReference type="Proteomes" id="UP000054097"/>
    </source>
</evidence>
<evidence type="ECO:0000256" key="1">
    <source>
        <dbReference type="SAM" id="MobiDB-lite"/>
    </source>
</evidence>
<feature type="region of interest" description="Disordered" evidence="1">
    <location>
        <begin position="105"/>
        <end position="195"/>
    </location>
</feature>
<gene>
    <name evidence="2" type="ORF">M408DRAFT_19885</name>
</gene>